<sequence>MNTNSTKSLIIFLLAIAGIIAAILGSIPLSNWSAGIIAEWLAPDHSERWQYLITGFALAFSFFFIGWLVDYVLSYSGQFVRKSTKQLKEETDNLKTTVTETNEKLGLAADKLKTAVTETDEKLGSAADRLTTLLEGQDGEPGLLSGAENILKVQKRINHIDQIVLLEKFDALQDRFIEVANIAELIKKSPVDLRIVGTMLGTYGRSGLGLADHMVKLSERANKQPFSEAFFGVPGHASSQEIGGEGLRSLYPFSARIAAGDILLDLAKHWGDDLKHIDTEQLNIHISFVPREDIFPAIQLWGDNCAMVLCSTGTDDRTNFKKANKIKAITDAMPVALVLLDRYKLQGLEKECDLNRTLGRIKSHLQKDYLSSPQNEVWRISKVTRNIWVCNYQDLREEKEFLELAKPKVPDDHYKELLNGLNELRNNRVQHNLTDFARIIEILSKTTSAILEG</sequence>
<dbReference type="EMBL" id="CAADEX010000196">
    <property type="protein sequence ID" value="VFJ67706.1"/>
    <property type="molecule type" value="Genomic_DNA"/>
</dbReference>
<protein>
    <submittedName>
        <fullName evidence="2">Uncharacterized protein</fullName>
    </submittedName>
</protein>
<feature type="transmembrane region" description="Helical" evidence="1">
    <location>
        <begin position="9"/>
        <end position="29"/>
    </location>
</feature>
<organism evidence="2">
    <name type="scientific">Candidatus Kentrum sp. DK</name>
    <dbReference type="NCBI Taxonomy" id="2126562"/>
    <lineage>
        <taxon>Bacteria</taxon>
        <taxon>Pseudomonadati</taxon>
        <taxon>Pseudomonadota</taxon>
        <taxon>Gammaproteobacteria</taxon>
        <taxon>Candidatus Kentrum</taxon>
    </lineage>
</organism>
<evidence type="ECO:0000256" key="1">
    <source>
        <dbReference type="SAM" id="Phobius"/>
    </source>
</evidence>
<evidence type="ECO:0000313" key="2">
    <source>
        <dbReference type="EMBL" id="VFJ67706.1"/>
    </source>
</evidence>
<accession>A0A450TJY6</accession>
<keyword evidence="1" id="KW-0472">Membrane</keyword>
<reference evidence="2" key="1">
    <citation type="submission" date="2019-02" db="EMBL/GenBank/DDBJ databases">
        <authorList>
            <person name="Gruber-Vodicka R. H."/>
            <person name="Seah K. B. B."/>
        </authorList>
    </citation>
    <scope>NUCLEOTIDE SEQUENCE</scope>
    <source>
        <strain evidence="2">BECK_DK47</strain>
    </source>
</reference>
<name>A0A450TJY6_9GAMM</name>
<gene>
    <name evidence="2" type="ORF">BECKDK2373B_GA0170837_11964</name>
</gene>
<keyword evidence="1" id="KW-0812">Transmembrane</keyword>
<feature type="transmembrane region" description="Helical" evidence="1">
    <location>
        <begin position="49"/>
        <end position="73"/>
    </location>
</feature>
<keyword evidence="1" id="KW-1133">Transmembrane helix</keyword>
<proteinExistence type="predicted"/>
<dbReference type="AlphaFoldDB" id="A0A450TJY6"/>